<feature type="compositionally biased region" description="Basic and acidic residues" evidence="1">
    <location>
        <begin position="661"/>
        <end position="671"/>
    </location>
</feature>
<dbReference type="InterPro" id="IPR017927">
    <property type="entry name" value="FAD-bd_FR_type"/>
</dbReference>
<name>A0A0G4HNU1_9ALVE</name>
<dbReference type="SUPFAM" id="SSF52343">
    <property type="entry name" value="Ferredoxin reductase-like, C-terminal NADP-linked domain"/>
    <property type="match status" value="1"/>
</dbReference>
<proteinExistence type="predicted"/>
<dbReference type="GO" id="GO:0016491">
    <property type="term" value="F:oxidoreductase activity"/>
    <property type="evidence" value="ECO:0007669"/>
    <property type="project" value="InterPro"/>
</dbReference>
<reference evidence="3" key="1">
    <citation type="submission" date="2014-11" db="EMBL/GenBank/DDBJ databases">
        <authorList>
            <person name="Otto D Thomas"/>
            <person name="Naeem Raeece"/>
        </authorList>
    </citation>
    <scope>NUCLEOTIDE SEQUENCE</scope>
</reference>
<dbReference type="InterPro" id="IPR017938">
    <property type="entry name" value="Riboflavin_synthase-like_b-brl"/>
</dbReference>
<dbReference type="Gene3D" id="2.30.110.10">
    <property type="entry name" value="Electron Transport, Fmn-binding Protein, Chain A"/>
    <property type="match status" value="1"/>
</dbReference>
<evidence type="ECO:0000256" key="1">
    <source>
        <dbReference type="SAM" id="MobiDB-lite"/>
    </source>
</evidence>
<accession>A0A0G4HNU1</accession>
<dbReference type="InterPro" id="IPR012349">
    <property type="entry name" value="Split_barrel_FMN-bd"/>
</dbReference>
<feature type="region of interest" description="Disordered" evidence="1">
    <location>
        <begin position="400"/>
        <end position="421"/>
    </location>
</feature>
<dbReference type="Gene3D" id="2.40.30.10">
    <property type="entry name" value="Translation factors"/>
    <property type="match status" value="1"/>
</dbReference>
<dbReference type="PANTHER" id="PTHR42815">
    <property type="entry name" value="FAD-BINDING, PUTATIVE (AFU_ORTHOLOGUE AFUA_6G07600)-RELATED"/>
    <property type="match status" value="1"/>
</dbReference>
<dbReference type="VEuPathDB" id="CryptoDB:Cvel_7677"/>
<sequence length="712" mass="78861">MTALSDGVQPWHAGERFFQERQGTVKSSNELGPVIYHATIPHSYRDMIGPQPHFMLSFLDSSTGRVWPCQIFDKPGFADPFPSDGRRIDLSATLDPRDGAAVGGLLRNGTSVGCVQIDWMSRRRNRFNGQVQNLNEETGHFSVQILQAFGNCPKYITRRRISRMGRNREFASVEPAVESSRLSDRAIKLVEKADMIYLATGHVQYGADMNIRGGYPGFVRVFRDGSVVVWPDYVGNGFFMSLGNTRLNPQAGILITDYDETGDGVQILGRLQTHERKEVESLSDREERPRWLTEILSEESQALQLVVLEVEVVRWIPKYCPHQYERVEFSPYNPPPTRGGEQSTDLVSVASPSFRAMLMWVRAESSDVKTFEFQLAPIPRPGSVTLLPGQHVRMQLPCGTAADQQAEEEEEGEGGSAITSAGGLIQRTWTVTSTPSWFHEHGRFQISVKRKEGGVASSWLHDELPRRVVQTCAQDVKEGRTTSCKGVPPEIQFLGFAGEFSPLVDDVSGQLRSEGEVARHVVFLVAGIGITPFVSFFRTLVGGEVESLSERPHESVTLLYSTRRANDCPFLELILQQLAEWAEKEKRDLPVLRVVLFVSQIEGDGGAAVRLQKLAESLSEKLRVTGDSSVRVETGRMTALDAETFRGLLPSLTGSASPEEGEGKAKESEGGGKRLEVEGFLCGPKAFETSVSTMWAHAGLPPSHLRSESFAY</sequence>
<protein>
    <recommendedName>
        <fullName evidence="2">FAD-binding FR-type domain-containing protein</fullName>
    </recommendedName>
</protein>
<dbReference type="EMBL" id="CDMZ01003306">
    <property type="protein sequence ID" value="CEM45868.1"/>
    <property type="molecule type" value="Genomic_DNA"/>
</dbReference>
<gene>
    <name evidence="3" type="ORF">Cvel_7677</name>
</gene>
<feature type="domain" description="FAD-binding FR-type" evidence="2">
    <location>
        <begin position="351"/>
        <end position="503"/>
    </location>
</feature>
<dbReference type="Gene3D" id="3.40.50.80">
    <property type="entry name" value="Nucleotide-binding domain of ferredoxin-NADP reductase (FNR) module"/>
    <property type="match status" value="1"/>
</dbReference>
<dbReference type="PROSITE" id="PS51384">
    <property type="entry name" value="FAD_FR"/>
    <property type="match status" value="1"/>
</dbReference>
<organism evidence="3">
    <name type="scientific">Chromera velia CCMP2878</name>
    <dbReference type="NCBI Taxonomy" id="1169474"/>
    <lineage>
        <taxon>Eukaryota</taxon>
        <taxon>Sar</taxon>
        <taxon>Alveolata</taxon>
        <taxon>Colpodellida</taxon>
        <taxon>Chromeraceae</taxon>
        <taxon>Chromera</taxon>
    </lineage>
</organism>
<dbReference type="SUPFAM" id="SSF63380">
    <property type="entry name" value="Riboflavin synthase domain-like"/>
    <property type="match status" value="1"/>
</dbReference>
<evidence type="ECO:0000313" key="3">
    <source>
        <dbReference type="EMBL" id="CEM45868.1"/>
    </source>
</evidence>
<dbReference type="InterPro" id="IPR039261">
    <property type="entry name" value="FNR_nucleotide-bd"/>
</dbReference>
<feature type="region of interest" description="Disordered" evidence="1">
    <location>
        <begin position="649"/>
        <end position="671"/>
    </location>
</feature>
<dbReference type="AlphaFoldDB" id="A0A0G4HNU1"/>
<evidence type="ECO:0000259" key="2">
    <source>
        <dbReference type="PROSITE" id="PS51384"/>
    </source>
</evidence>
<dbReference type="PANTHER" id="PTHR42815:SF2">
    <property type="entry name" value="FAD-BINDING, PUTATIVE (AFU_ORTHOLOGUE AFUA_6G07600)-RELATED"/>
    <property type="match status" value="1"/>
</dbReference>